<proteinExistence type="predicted"/>
<feature type="transmembrane region" description="Helical" evidence="2">
    <location>
        <begin position="443"/>
        <end position="467"/>
    </location>
</feature>
<dbReference type="InterPro" id="IPR010090">
    <property type="entry name" value="Phage_tape_meas"/>
</dbReference>
<organism evidence="4 5">
    <name type="scientific">Exercitatus varius</name>
    <dbReference type="NCBI Taxonomy" id="67857"/>
    <lineage>
        <taxon>Bacteria</taxon>
        <taxon>Pseudomonadati</taxon>
        <taxon>Pseudomonadota</taxon>
        <taxon>Gammaproteobacteria</taxon>
        <taxon>Pasteurellales</taxon>
        <taxon>Pasteurellaceae</taxon>
        <taxon>Exercitatus</taxon>
    </lineage>
</organism>
<dbReference type="Pfam" id="PF10145">
    <property type="entry name" value="PhageMin_Tail"/>
    <property type="match status" value="1"/>
</dbReference>
<protein>
    <submittedName>
        <fullName evidence="4">Phage tail tape measure protein</fullName>
    </submittedName>
</protein>
<keyword evidence="2" id="KW-0812">Transmembrane</keyword>
<dbReference type="PANTHER" id="PTHR37813:SF1">
    <property type="entry name" value="FELS-2 PROPHAGE PROTEIN"/>
    <property type="match status" value="1"/>
</dbReference>
<feature type="transmembrane region" description="Helical" evidence="2">
    <location>
        <begin position="408"/>
        <end position="437"/>
    </location>
</feature>
<accession>A0AAW6QAH4</accession>
<evidence type="ECO:0000313" key="4">
    <source>
        <dbReference type="EMBL" id="MDG2949302.1"/>
    </source>
</evidence>
<dbReference type="Proteomes" id="UP001214976">
    <property type="component" value="Unassembled WGS sequence"/>
</dbReference>
<feature type="transmembrane region" description="Helical" evidence="2">
    <location>
        <begin position="488"/>
        <end position="509"/>
    </location>
</feature>
<sequence>MSSNLSIALMIGASVGSAIAGLNRVKSTIATLRDQSVATSDKLKTLGKMTALGVTGALTGIKATGNAVLGLAEPAMKFESAMADVKKVVDFKTPEGFKNLSNDILDMTRTIPMAAEELAAITASGGQLGVAEEDLKSFTTTIAKMSVAFDMSADASGDAMAKIANVYGIPITKLGNLGDAINELSNNSPARAADIVNAMSRVGGTAKQFGLSENAAASLTNSFISLGKAPEVAGTAINGMLTKLMTAEKGGKAFQGALNQVGISAKQLKRNIAKDGQAALVDFLKRLEKLPKDKAMGVLVELFGREYADDVAVLAGNVNVLDKSLRTLQETDANGNLKYLGSMEKEFAARSATTENGLKLLSQSTDEFFKVVGARFLPIINTVSGGLAKLMHRVTDFAKEHEGLVDTFIYVGGAIAGVVTGFSALSAVIGVSGMAWIGLSKPIGMFVGVLGTVFKWLKLGSLLFATLGVKVLDMALTFGKAMFMMGRALLTNPIGLAITGIALGAYLIWDNWSWLSTKFGSLWQTVTGYFSAAWDNIKGFFSSGIGDITATILNWSPLGLFYQIFRPVMSWFGVDLPNSFSGFGKNIIEGLVNGIRSAWNGAKDWVIGLGQSIKGWFTGEMKIHSPSRVFMEYGDNIAQGLAIGVAKNAVLAADAVLAMGDKMKNAAPKSIPATVVKTPVKKVKSALKSEQDLAPNVQTSEMPTPITMKNARLQYIQRMQTLDKMQSTIKSEPFFTPVKTIAEPILSKEKGFFGSLWDDMKFGTNFIGNLLGVNQPSLKTPDFNPNSNGSAPSIFSDYEPLNRNAVTHNETTQNQGGIVVNFNPTINVNGNAPQGGTEQLQQGMQMSLYELEKMMNRILDHRQRRAYR</sequence>
<keyword evidence="1" id="KW-1188">Viral release from host cell</keyword>
<dbReference type="PANTHER" id="PTHR37813">
    <property type="entry name" value="FELS-2 PROPHAGE PROTEIN"/>
    <property type="match status" value="1"/>
</dbReference>
<feature type="transmembrane region" description="Helical" evidence="2">
    <location>
        <begin position="368"/>
        <end position="388"/>
    </location>
</feature>
<comment type="caution">
    <text evidence="4">The sequence shown here is derived from an EMBL/GenBank/DDBJ whole genome shotgun (WGS) entry which is preliminary data.</text>
</comment>
<keyword evidence="2" id="KW-0472">Membrane</keyword>
<reference evidence="4" key="1">
    <citation type="submission" date="2023-03" db="EMBL/GenBank/DDBJ databases">
        <title>Classification of Bisgaard taxon 6 and taxon 10 as Exercitatus varius gen. nov., spec. nov.</title>
        <authorList>
            <person name="Christensen H."/>
        </authorList>
    </citation>
    <scope>NUCLEOTIDE SEQUENCE</scope>
    <source>
        <strain evidence="4">86116</strain>
    </source>
</reference>
<evidence type="ECO:0000313" key="5">
    <source>
        <dbReference type="Proteomes" id="UP001214976"/>
    </source>
</evidence>
<feature type="domain" description="Phage tail tape measure protein" evidence="3">
    <location>
        <begin position="102"/>
        <end position="304"/>
    </location>
</feature>
<keyword evidence="2" id="KW-1133">Transmembrane helix</keyword>
<name>A0AAW6QAH4_9PAST</name>
<evidence type="ECO:0000259" key="3">
    <source>
        <dbReference type="Pfam" id="PF10145"/>
    </source>
</evidence>
<dbReference type="RefSeq" id="WP_317476574.1">
    <property type="nucleotide sequence ID" value="NZ_JARQTW010000002.1"/>
</dbReference>
<dbReference type="EMBL" id="JARQTW010000002">
    <property type="protein sequence ID" value="MDG2949302.1"/>
    <property type="molecule type" value="Genomic_DNA"/>
</dbReference>
<evidence type="ECO:0000256" key="1">
    <source>
        <dbReference type="ARBA" id="ARBA00022612"/>
    </source>
</evidence>
<dbReference type="AlphaFoldDB" id="A0AAW6QAH4"/>
<dbReference type="NCBIfam" id="TIGR01760">
    <property type="entry name" value="tape_meas_TP901"/>
    <property type="match status" value="1"/>
</dbReference>
<gene>
    <name evidence="4" type="ORF">P7M15_02010</name>
</gene>
<evidence type="ECO:0000256" key="2">
    <source>
        <dbReference type="SAM" id="Phobius"/>
    </source>
</evidence>